<feature type="transmembrane region" description="Helical" evidence="2">
    <location>
        <begin position="33"/>
        <end position="53"/>
    </location>
</feature>
<comment type="caution">
    <text evidence="3">The sequence shown here is derived from an EMBL/GenBank/DDBJ whole genome shotgun (WGS) entry which is preliminary data.</text>
</comment>
<keyword evidence="2" id="KW-0812">Transmembrane</keyword>
<feature type="region of interest" description="Disordered" evidence="1">
    <location>
        <begin position="160"/>
        <end position="254"/>
    </location>
</feature>
<protein>
    <recommendedName>
        <fullName evidence="5">DUF308 domain-containing protein</fullName>
    </recommendedName>
</protein>
<sequence>MVFALYALSAAMVAGGGYLVVQGFELVVLERGWTMVIGGSVLGTGGVLLFGIARAIAALHRIEAAVQRGIERLARANPPDAPPPRPNLSGLAGIPELAAGPSAGFGAPGLGAVPALQASPGEDAAGTEPHRARIATPPLPEPPVVAPPVVAPPVIAPSMAAPSAPPPVELSGTDTRGDKPAGADEFGFGGLLRGTQGAEPSPAEAPSAAEKPPAASGDEPASPADESKDGGEPAAEGADRGAPGDAEGEAKADEELVVIGTYSSGGNNYVMYADGSIQADTPTGRYKFASLEELKEFIAAGGEDQIGGGRA</sequence>
<evidence type="ECO:0000313" key="4">
    <source>
        <dbReference type="Proteomes" id="UP000323142"/>
    </source>
</evidence>
<dbReference type="AlphaFoldDB" id="A0A5B2V7A5"/>
<dbReference type="Proteomes" id="UP000323142">
    <property type="component" value="Unassembled WGS sequence"/>
</dbReference>
<gene>
    <name evidence="3" type="ORF">F0L46_23270</name>
</gene>
<evidence type="ECO:0000256" key="2">
    <source>
        <dbReference type="SAM" id="Phobius"/>
    </source>
</evidence>
<evidence type="ECO:0000313" key="3">
    <source>
        <dbReference type="EMBL" id="KAA2234688.1"/>
    </source>
</evidence>
<keyword evidence="2" id="KW-0472">Membrane</keyword>
<feature type="region of interest" description="Disordered" evidence="1">
    <location>
        <begin position="114"/>
        <end position="141"/>
    </location>
</feature>
<proteinExistence type="predicted"/>
<keyword evidence="4" id="KW-1185">Reference proteome</keyword>
<name>A0A5B2V7A5_9HYPH</name>
<organism evidence="3 4">
    <name type="scientific">Salinarimonas soli</name>
    <dbReference type="NCBI Taxonomy" id="1638099"/>
    <lineage>
        <taxon>Bacteria</taxon>
        <taxon>Pseudomonadati</taxon>
        <taxon>Pseudomonadota</taxon>
        <taxon>Alphaproteobacteria</taxon>
        <taxon>Hyphomicrobiales</taxon>
        <taxon>Salinarimonadaceae</taxon>
        <taxon>Salinarimonas</taxon>
    </lineage>
</organism>
<feature type="compositionally biased region" description="Low complexity" evidence="1">
    <location>
        <begin position="198"/>
        <end position="216"/>
    </location>
</feature>
<reference evidence="3 4" key="2">
    <citation type="submission" date="2019-09" db="EMBL/GenBank/DDBJ databases">
        <authorList>
            <person name="Jin C."/>
        </authorList>
    </citation>
    <scope>NUCLEOTIDE SEQUENCE [LARGE SCALE GENOMIC DNA]</scope>
    <source>
        <strain evidence="3 4">BN140002</strain>
    </source>
</reference>
<accession>A0A5B2V7A5</accession>
<evidence type="ECO:0000256" key="1">
    <source>
        <dbReference type="SAM" id="MobiDB-lite"/>
    </source>
</evidence>
<dbReference type="EMBL" id="VUOA01000045">
    <property type="protein sequence ID" value="KAA2234688.1"/>
    <property type="molecule type" value="Genomic_DNA"/>
</dbReference>
<reference evidence="3 4" key="1">
    <citation type="submission" date="2019-09" db="EMBL/GenBank/DDBJ databases">
        <title>Salinarimonas rosea gen. nov., sp. nov., a new member of the a-2 subgroup of the Proteobacteria.</title>
        <authorList>
            <person name="Liu J."/>
        </authorList>
    </citation>
    <scope>NUCLEOTIDE SEQUENCE [LARGE SCALE GENOMIC DNA]</scope>
    <source>
        <strain evidence="3 4">BN140002</strain>
    </source>
</reference>
<dbReference type="RefSeq" id="WP_149822007.1">
    <property type="nucleotide sequence ID" value="NZ_VUOA01000045.1"/>
</dbReference>
<dbReference type="OrthoDB" id="8455715at2"/>
<keyword evidence="2" id="KW-1133">Transmembrane helix</keyword>
<evidence type="ECO:0008006" key="5">
    <source>
        <dbReference type="Google" id="ProtNLM"/>
    </source>
</evidence>